<dbReference type="Pfam" id="PF09179">
    <property type="entry name" value="TilS"/>
    <property type="match status" value="1"/>
</dbReference>
<organism evidence="10 11">
    <name type="scientific">Williamsia sterculiae</name>
    <dbReference type="NCBI Taxonomy" id="1344003"/>
    <lineage>
        <taxon>Bacteria</taxon>
        <taxon>Bacillati</taxon>
        <taxon>Actinomycetota</taxon>
        <taxon>Actinomycetes</taxon>
        <taxon>Mycobacteriales</taxon>
        <taxon>Nocardiaceae</taxon>
        <taxon>Williamsia</taxon>
    </lineage>
</organism>
<evidence type="ECO:0000256" key="4">
    <source>
        <dbReference type="ARBA" id="ARBA00022741"/>
    </source>
</evidence>
<comment type="similarity">
    <text evidence="7">Belongs to the tRNA(Ile)-lysidine synthase family.</text>
</comment>
<evidence type="ECO:0000313" key="10">
    <source>
        <dbReference type="EMBL" id="SIR66056.1"/>
    </source>
</evidence>
<dbReference type="GO" id="GO:0005737">
    <property type="term" value="C:cytoplasm"/>
    <property type="evidence" value="ECO:0007669"/>
    <property type="project" value="UniProtKB-SubCell"/>
</dbReference>
<comment type="domain">
    <text evidence="7">The N-terminal region contains the highly conserved SGGXDS motif, predicted to be a P-loop motif involved in ATP binding.</text>
</comment>
<dbReference type="SUPFAM" id="SSF82829">
    <property type="entry name" value="MesJ substrate recognition domain-like"/>
    <property type="match status" value="1"/>
</dbReference>
<comment type="subcellular location">
    <subcellularLocation>
        <location evidence="7">Cytoplasm</location>
    </subcellularLocation>
</comment>
<dbReference type="AlphaFoldDB" id="A0A1N7CQZ0"/>
<sequence>MDRPGALNGRRPDGALSVLERAVRAFVHPLPDGAWVALSGGADSLALTAAAARTGVAIGALIVDHGLQPGSGDVAERAAQQAQQFGLRTRVLRVSVGTGGGREAAARVARYEALDGARDGLPVLIAHTLDDQAETVLLGLARGSGARSIAGMRPWRDPWGRPLLGVRRELTARACAELGLAPHHDPHNSDRAFTRVRLRAEVLPLLEEVLGGGVAPALARTARELRADNDLLDELAREHAVTGERVGVTVVRSLPAPVRTRVLRDWLHRLGTTPTEPVIRAVDDLLVDWHGQGAVAIGGDRDVRRVVARVDDRLVIERHRR</sequence>
<proteinExistence type="inferred from homology"/>
<evidence type="ECO:0000256" key="6">
    <source>
        <dbReference type="ARBA" id="ARBA00048539"/>
    </source>
</evidence>
<dbReference type="NCBIfam" id="TIGR02432">
    <property type="entry name" value="lysidine_TilS_N"/>
    <property type="match status" value="1"/>
</dbReference>
<dbReference type="InterPro" id="IPR012795">
    <property type="entry name" value="tRNA_Ile_lys_synt_N"/>
</dbReference>
<dbReference type="EMBL" id="FTNT01000001">
    <property type="protein sequence ID" value="SIR66056.1"/>
    <property type="molecule type" value="Genomic_DNA"/>
</dbReference>
<dbReference type="HAMAP" id="MF_01161">
    <property type="entry name" value="tRNA_Ile_lys_synt"/>
    <property type="match status" value="1"/>
</dbReference>
<dbReference type="GO" id="GO:0006400">
    <property type="term" value="P:tRNA modification"/>
    <property type="evidence" value="ECO:0007669"/>
    <property type="project" value="UniProtKB-UniRule"/>
</dbReference>
<dbReference type="GO" id="GO:0032267">
    <property type="term" value="F:tRNA(Ile)-lysidine synthase activity"/>
    <property type="evidence" value="ECO:0007669"/>
    <property type="project" value="UniProtKB-EC"/>
</dbReference>
<evidence type="ECO:0000259" key="8">
    <source>
        <dbReference type="Pfam" id="PF01171"/>
    </source>
</evidence>
<evidence type="ECO:0000259" key="9">
    <source>
        <dbReference type="Pfam" id="PF09179"/>
    </source>
</evidence>
<dbReference type="Pfam" id="PF01171">
    <property type="entry name" value="ATP_bind_3"/>
    <property type="match status" value="1"/>
</dbReference>
<evidence type="ECO:0000256" key="1">
    <source>
        <dbReference type="ARBA" id="ARBA00022490"/>
    </source>
</evidence>
<dbReference type="PANTHER" id="PTHR43033:SF1">
    <property type="entry name" value="TRNA(ILE)-LYSIDINE SYNTHASE-RELATED"/>
    <property type="match status" value="1"/>
</dbReference>
<feature type="binding site" evidence="7">
    <location>
        <begin position="39"/>
        <end position="44"/>
    </location>
    <ligand>
        <name>ATP</name>
        <dbReference type="ChEBI" id="CHEBI:30616"/>
    </ligand>
</feature>
<evidence type="ECO:0000256" key="2">
    <source>
        <dbReference type="ARBA" id="ARBA00022598"/>
    </source>
</evidence>
<keyword evidence="11" id="KW-1185">Reference proteome</keyword>
<dbReference type="SUPFAM" id="SSF52402">
    <property type="entry name" value="Adenine nucleotide alpha hydrolases-like"/>
    <property type="match status" value="1"/>
</dbReference>
<feature type="domain" description="tRNA(Ile)-lysidine synthase substrate-binding" evidence="9">
    <location>
        <begin position="250"/>
        <end position="305"/>
    </location>
</feature>
<dbReference type="CDD" id="cd01992">
    <property type="entry name" value="TilS_N"/>
    <property type="match status" value="1"/>
</dbReference>
<name>A0A1N7CQZ0_9NOCA</name>
<dbReference type="InterPro" id="IPR012094">
    <property type="entry name" value="tRNA_Ile_lys_synt"/>
</dbReference>
<evidence type="ECO:0000256" key="5">
    <source>
        <dbReference type="ARBA" id="ARBA00022840"/>
    </source>
</evidence>
<accession>A0A1N7CQZ0</accession>
<keyword evidence="4 7" id="KW-0547">Nucleotide-binding</keyword>
<evidence type="ECO:0000313" key="11">
    <source>
        <dbReference type="Proteomes" id="UP000186218"/>
    </source>
</evidence>
<keyword evidence="3 7" id="KW-0819">tRNA processing</keyword>
<reference evidence="10 11" key="1">
    <citation type="submission" date="2017-01" db="EMBL/GenBank/DDBJ databases">
        <authorList>
            <person name="Mah S.A."/>
            <person name="Swanson W.J."/>
            <person name="Moy G.W."/>
            <person name="Vacquier V.D."/>
        </authorList>
    </citation>
    <scope>NUCLEOTIDE SEQUENCE [LARGE SCALE GENOMIC DNA]</scope>
    <source>
        <strain evidence="10 11">CPCC 203464</strain>
    </source>
</reference>
<evidence type="ECO:0000256" key="7">
    <source>
        <dbReference type="HAMAP-Rule" id="MF_01161"/>
    </source>
</evidence>
<keyword evidence="2 7" id="KW-0436">Ligase</keyword>
<evidence type="ECO:0000256" key="3">
    <source>
        <dbReference type="ARBA" id="ARBA00022694"/>
    </source>
</evidence>
<keyword evidence="1 7" id="KW-0963">Cytoplasm</keyword>
<comment type="catalytic activity">
    <reaction evidence="6 7">
        <text>cytidine(34) in tRNA(Ile2) + L-lysine + ATP = lysidine(34) in tRNA(Ile2) + AMP + diphosphate + H(+)</text>
        <dbReference type="Rhea" id="RHEA:43744"/>
        <dbReference type="Rhea" id="RHEA-COMP:10625"/>
        <dbReference type="Rhea" id="RHEA-COMP:10670"/>
        <dbReference type="ChEBI" id="CHEBI:15378"/>
        <dbReference type="ChEBI" id="CHEBI:30616"/>
        <dbReference type="ChEBI" id="CHEBI:32551"/>
        <dbReference type="ChEBI" id="CHEBI:33019"/>
        <dbReference type="ChEBI" id="CHEBI:82748"/>
        <dbReference type="ChEBI" id="CHEBI:83665"/>
        <dbReference type="ChEBI" id="CHEBI:456215"/>
        <dbReference type="EC" id="6.3.4.19"/>
    </reaction>
</comment>
<feature type="domain" description="tRNA(Ile)-lysidine/2-thiocytidine synthase N-terminal" evidence="8">
    <location>
        <begin position="35"/>
        <end position="200"/>
    </location>
</feature>
<dbReference type="PANTHER" id="PTHR43033">
    <property type="entry name" value="TRNA(ILE)-LYSIDINE SYNTHASE-RELATED"/>
    <property type="match status" value="1"/>
</dbReference>
<dbReference type="EC" id="6.3.4.19" evidence="7"/>
<gene>
    <name evidence="7" type="primary">tilS</name>
    <name evidence="10" type="ORF">SAMN05445060_0308</name>
</gene>
<dbReference type="Proteomes" id="UP000186218">
    <property type="component" value="Unassembled WGS sequence"/>
</dbReference>
<dbReference type="InterPro" id="IPR015262">
    <property type="entry name" value="tRNA_Ile_lys_synt_subst-bd"/>
</dbReference>
<dbReference type="STRING" id="1344003.SAMN05445060_0308"/>
<dbReference type="GO" id="GO:0005524">
    <property type="term" value="F:ATP binding"/>
    <property type="evidence" value="ECO:0007669"/>
    <property type="project" value="UniProtKB-UniRule"/>
</dbReference>
<dbReference type="Gene3D" id="3.40.50.620">
    <property type="entry name" value="HUPs"/>
    <property type="match status" value="1"/>
</dbReference>
<dbReference type="InterPro" id="IPR011063">
    <property type="entry name" value="TilS/TtcA_N"/>
</dbReference>
<protein>
    <recommendedName>
        <fullName evidence="7">tRNA(Ile)-lysidine synthase</fullName>
        <ecNumber evidence="7">6.3.4.19</ecNumber>
    </recommendedName>
    <alternativeName>
        <fullName evidence="7">tRNA(Ile)-2-lysyl-cytidine synthase</fullName>
    </alternativeName>
    <alternativeName>
        <fullName evidence="7">tRNA(Ile)-lysidine synthetase</fullName>
    </alternativeName>
</protein>
<dbReference type="InterPro" id="IPR014729">
    <property type="entry name" value="Rossmann-like_a/b/a_fold"/>
</dbReference>
<comment type="function">
    <text evidence="7">Ligates lysine onto the cytidine present at position 34 of the AUA codon-specific tRNA(Ile) that contains the anticodon CAU, in an ATP-dependent manner. Cytidine is converted to lysidine, thus changing the amino acid specificity of the tRNA from methionine to isoleucine.</text>
</comment>
<dbReference type="RefSeq" id="WP_407701178.1">
    <property type="nucleotide sequence ID" value="NZ_FTNT01000001.1"/>
</dbReference>
<keyword evidence="5 7" id="KW-0067">ATP-binding</keyword>